<dbReference type="InterPro" id="IPR058599">
    <property type="entry name" value="PHAT_Smg/ZCCHC2-like"/>
</dbReference>
<dbReference type="GO" id="GO:0030371">
    <property type="term" value="F:translation repressor activity"/>
    <property type="evidence" value="ECO:0007669"/>
    <property type="project" value="InterPro"/>
</dbReference>
<dbReference type="InterPro" id="IPR050897">
    <property type="entry name" value="SMAUG/VTS1_RNA-bind"/>
</dbReference>
<dbReference type="Proteomes" id="UP000007110">
    <property type="component" value="Unassembled WGS sequence"/>
</dbReference>
<dbReference type="GeneID" id="100892959"/>
<comment type="subcellular location">
    <subcellularLocation>
        <location evidence="1">Cytoplasm</location>
    </subcellularLocation>
</comment>
<evidence type="ECO:0000256" key="1">
    <source>
        <dbReference type="ARBA" id="ARBA00004496"/>
    </source>
</evidence>
<proteinExistence type="inferred from homology"/>
<evidence type="ECO:0000313" key="9">
    <source>
        <dbReference type="Proteomes" id="UP000007110"/>
    </source>
</evidence>
<dbReference type="InterPro" id="IPR037634">
    <property type="entry name" value="Smaug_SAM"/>
</dbReference>
<protein>
    <recommendedName>
        <fullName evidence="7">SAM domain-containing protein</fullName>
    </recommendedName>
</protein>
<feature type="compositionally biased region" description="Low complexity" evidence="6">
    <location>
        <begin position="600"/>
        <end position="613"/>
    </location>
</feature>
<reference evidence="8" key="2">
    <citation type="submission" date="2021-01" db="UniProtKB">
        <authorList>
            <consortium name="EnsemblMetazoa"/>
        </authorList>
    </citation>
    <scope>IDENTIFICATION</scope>
</reference>
<name>A0A7M7PQT4_STRPU</name>
<feature type="domain" description="SAM" evidence="7">
    <location>
        <begin position="336"/>
        <end position="399"/>
    </location>
</feature>
<evidence type="ECO:0000313" key="8">
    <source>
        <dbReference type="EnsemblMetazoa" id="XP_030855372"/>
    </source>
</evidence>
<reference evidence="9" key="1">
    <citation type="submission" date="2015-02" db="EMBL/GenBank/DDBJ databases">
        <title>Genome sequencing for Strongylocentrotus purpuratus.</title>
        <authorList>
            <person name="Murali S."/>
            <person name="Liu Y."/>
            <person name="Vee V."/>
            <person name="English A."/>
            <person name="Wang M."/>
            <person name="Skinner E."/>
            <person name="Han Y."/>
            <person name="Muzny D.M."/>
            <person name="Worley K.C."/>
            <person name="Gibbs R.A."/>
        </authorList>
    </citation>
    <scope>NUCLEOTIDE SEQUENCE</scope>
</reference>
<dbReference type="SMART" id="SM00454">
    <property type="entry name" value="SAM"/>
    <property type="match status" value="1"/>
</dbReference>
<feature type="compositionally biased region" description="Pro residues" evidence="6">
    <location>
        <begin position="654"/>
        <end position="664"/>
    </location>
</feature>
<dbReference type="GO" id="GO:0000289">
    <property type="term" value="P:nuclear-transcribed mRNA poly(A) tail shortening"/>
    <property type="evidence" value="ECO:0000318"/>
    <property type="project" value="GO_Central"/>
</dbReference>
<dbReference type="InterPro" id="IPR037093">
    <property type="entry name" value="PHAT_dom_sf"/>
</dbReference>
<feature type="region of interest" description="Disordered" evidence="6">
    <location>
        <begin position="38"/>
        <end position="69"/>
    </location>
</feature>
<sequence>MKGIQKLPEQHQLSSLFPIVDHWNPFGSYDGRQVKGFDPRTSFTTASSPTNTTTPTAKPTAAHPTSSMKPTDLFRDQVNALWSCFKDWNECEQTLVLYSLLKGVSGTQAKFLSLVLDQALAESDLQHVDREANDPDFVRGLNLESKEEAMAQVLSHLPLLQPSSTEAKAEYLKLIPEILSYMQDKGILLEEAHQLFTYLVIHPALSCEEQLPRSKYFNQFDDHQSFSPSSCYSSQLGSDQLVSPFLKPSPYASQVGSEGSSTGLLRTGMCGDWYQGSGGGDGGGGGGGGGGGLLVGSNSFHQPLTTTMSAPPAVNVTGPSSDDCLLGKGKRNSFLEEKSGMKDVPTWLKSLRLHKYTSLFESIDYNEMMALSERQLEEMDVTKGARNKIMLSIHKLKERQPILRNLEKDIMSTGSSKNLRNALNDIKNIINTPMHAFNPKEYRSSSSKSEDIGTNPAGVVGDMRPESGTDSEQGSMPVQEGDLPGQITRFMGKMCTQLLMTPRPHEETITQYLQLLDKCYNHEAFTSAQKSKLLSWRKNCQKFSPNPYARKLSIDSKQTRGWSHYSGAFNEHVGGSTGVSVGGRRPVSRQPFGGLSQPHLNPLLSMSSLGSPSQAYRQSPGSNMLFHRQSLGGNPHSLVQRTKSAPNHRRSSQPAPPTYSPQHPPLTRAETPLHSLGEPDITDRLEMLCRSVTEHALGDEADHNGEMAGH</sequence>
<dbReference type="CDD" id="cd09557">
    <property type="entry name" value="SAM_Smaug"/>
    <property type="match status" value="1"/>
</dbReference>
<dbReference type="Gene3D" id="1.10.150.50">
    <property type="entry name" value="Transcription Factor, Ets-1"/>
    <property type="match status" value="1"/>
</dbReference>
<dbReference type="Pfam" id="PF26034">
    <property type="entry name" value="PHAT_SMAUG"/>
    <property type="match status" value="1"/>
</dbReference>
<dbReference type="PANTHER" id="PTHR12515">
    <property type="entry name" value="STERILE ALPHA MOTIF DOMAIN CONTAINING PROTEIN 4-RELATED"/>
    <property type="match status" value="1"/>
</dbReference>
<evidence type="ECO:0000256" key="5">
    <source>
        <dbReference type="ARBA" id="ARBA00022884"/>
    </source>
</evidence>
<keyword evidence="4" id="KW-0678">Repressor</keyword>
<keyword evidence="5" id="KW-0694">RNA-binding</keyword>
<feature type="compositionally biased region" description="Low complexity" evidence="6">
    <location>
        <begin position="41"/>
        <end position="67"/>
    </location>
</feature>
<evidence type="ECO:0000256" key="3">
    <source>
        <dbReference type="ARBA" id="ARBA00022490"/>
    </source>
</evidence>
<evidence type="ECO:0000256" key="6">
    <source>
        <dbReference type="SAM" id="MobiDB-lite"/>
    </source>
</evidence>
<keyword evidence="3" id="KW-0963">Cytoplasm</keyword>
<evidence type="ECO:0000259" key="7">
    <source>
        <dbReference type="SMART" id="SM00454"/>
    </source>
</evidence>
<comment type="similarity">
    <text evidence="2">Belongs to the SMAUG family.</text>
</comment>
<dbReference type="GO" id="GO:0003729">
    <property type="term" value="F:mRNA binding"/>
    <property type="evidence" value="ECO:0000318"/>
    <property type="project" value="GO_Central"/>
</dbReference>
<dbReference type="KEGG" id="spu:100892959"/>
<dbReference type="EnsemblMetazoa" id="XM_030999512">
    <property type="protein sequence ID" value="XP_030855372"/>
    <property type="gene ID" value="LOC100892959"/>
</dbReference>
<evidence type="ECO:0000256" key="4">
    <source>
        <dbReference type="ARBA" id="ARBA00022491"/>
    </source>
</evidence>
<feature type="compositionally biased region" description="Basic and acidic residues" evidence="6">
    <location>
        <begin position="440"/>
        <end position="451"/>
    </location>
</feature>
<dbReference type="InterPro" id="IPR001660">
    <property type="entry name" value="SAM"/>
</dbReference>
<dbReference type="OrthoDB" id="2155283at2759"/>
<dbReference type="GO" id="GO:0000932">
    <property type="term" value="C:P-body"/>
    <property type="evidence" value="ECO:0000318"/>
    <property type="project" value="GO_Central"/>
</dbReference>
<dbReference type="Gene3D" id="1.25.40.170">
    <property type="entry name" value="Smaug, PHAT domain"/>
    <property type="match status" value="1"/>
</dbReference>
<dbReference type="PANTHER" id="PTHR12515:SF5">
    <property type="entry name" value="PROTEIN SMAUG"/>
    <property type="match status" value="1"/>
</dbReference>
<evidence type="ECO:0000256" key="2">
    <source>
        <dbReference type="ARBA" id="ARBA00008232"/>
    </source>
</evidence>
<keyword evidence="9" id="KW-1185">Reference proteome</keyword>
<dbReference type="InterPro" id="IPR013761">
    <property type="entry name" value="SAM/pointed_sf"/>
</dbReference>
<dbReference type="AlphaFoldDB" id="A0A7M7PQT4"/>
<dbReference type="OMA" id="NTSNWQD"/>
<dbReference type="RefSeq" id="XP_030855372.1">
    <property type="nucleotide sequence ID" value="XM_030999512.1"/>
</dbReference>
<dbReference type="SUPFAM" id="SSF47769">
    <property type="entry name" value="SAM/Pointed domain"/>
    <property type="match status" value="1"/>
</dbReference>
<feature type="region of interest" description="Disordered" evidence="6">
    <location>
        <begin position="573"/>
        <end position="678"/>
    </location>
</feature>
<dbReference type="InParanoid" id="A0A7M7PQT4"/>
<organism evidence="8 9">
    <name type="scientific">Strongylocentrotus purpuratus</name>
    <name type="common">Purple sea urchin</name>
    <dbReference type="NCBI Taxonomy" id="7668"/>
    <lineage>
        <taxon>Eukaryota</taxon>
        <taxon>Metazoa</taxon>
        <taxon>Echinodermata</taxon>
        <taxon>Eleutherozoa</taxon>
        <taxon>Echinozoa</taxon>
        <taxon>Echinoidea</taxon>
        <taxon>Euechinoidea</taxon>
        <taxon>Echinacea</taxon>
        <taxon>Camarodonta</taxon>
        <taxon>Echinidea</taxon>
        <taxon>Strongylocentrotidae</taxon>
        <taxon>Strongylocentrotus</taxon>
    </lineage>
</organism>
<dbReference type="Pfam" id="PF00536">
    <property type="entry name" value="SAM_1"/>
    <property type="match status" value="1"/>
</dbReference>
<feature type="region of interest" description="Disordered" evidence="6">
    <location>
        <begin position="440"/>
        <end position="481"/>
    </location>
</feature>
<accession>A0A7M7PQT4</accession>